<dbReference type="Proteomes" id="UP000830729">
    <property type="component" value="Chromosome"/>
</dbReference>
<evidence type="ECO:0000313" key="2">
    <source>
        <dbReference type="EMBL" id="UPV75942.1"/>
    </source>
</evidence>
<dbReference type="GeneID" id="72185082"/>
<organism evidence="2 3">
    <name type="scientific">Halorussus limi</name>
    <dbReference type="NCBI Taxonomy" id="2938695"/>
    <lineage>
        <taxon>Archaea</taxon>
        <taxon>Methanobacteriati</taxon>
        <taxon>Methanobacteriota</taxon>
        <taxon>Stenosarchaea group</taxon>
        <taxon>Halobacteria</taxon>
        <taxon>Halobacteriales</taxon>
        <taxon>Haladaptataceae</taxon>
        <taxon>Halorussus</taxon>
    </lineage>
</organism>
<name>A0A8U0HXS3_9EURY</name>
<feature type="transmembrane region" description="Helical" evidence="1">
    <location>
        <begin position="23"/>
        <end position="42"/>
    </location>
</feature>
<reference evidence="2 3" key="1">
    <citation type="submission" date="2022-04" db="EMBL/GenBank/DDBJ databases">
        <title>Diverse halophilic archaea isolated from saline environments.</title>
        <authorList>
            <person name="Cui H.-L."/>
        </authorList>
    </citation>
    <scope>NUCLEOTIDE SEQUENCE [LARGE SCALE GENOMIC DNA]</scope>
    <source>
        <strain evidence="2 3">XZYJT49</strain>
    </source>
</reference>
<dbReference type="KEGG" id="halx:M0R89_07745"/>
<sequence>MADPELLAPLTVSPFAFRDASRLARLDRIALLLVALLAVELLELLRVDALYLLLAGVAVFVFGFAYLWGRSVVGLLSGEGV</sequence>
<keyword evidence="1" id="KW-0812">Transmembrane</keyword>
<dbReference type="RefSeq" id="WP_248651979.1">
    <property type="nucleotide sequence ID" value="NZ_CP096659.1"/>
</dbReference>
<dbReference type="AlphaFoldDB" id="A0A8U0HXS3"/>
<keyword evidence="3" id="KW-1185">Reference proteome</keyword>
<feature type="transmembrane region" description="Helical" evidence="1">
    <location>
        <begin position="49"/>
        <end position="68"/>
    </location>
</feature>
<keyword evidence="1" id="KW-1133">Transmembrane helix</keyword>
<accession>A0A8U0HXS3</accession>
<keyword evidence="1" id="KW-0472">Membrane</keyword>
<dbReference type="EMBL" id="CP096659">
    <property type="protein sequence ID" value="UPV75942.1"/>
    <property type="molecule type" value="Genomic_DNA"/>
</dbReference>
<evidence type="ECO:0000256" key="1">
    <source>
        <dbReference type="SAM" id="Phobius"/>
    </source>
</evidence>
<protein>
    <submittedName>
        <fullName evidence="2">Uncharacterized protein</fullName>
    </submittedName>
</protein>
<gene>
    <name evidence="2" type="ORF">M0R89_07745</name>
</gene>
<proteinExistence type="predicted"/>
<evidence type="ECO:0000313" key="3">
    <source>
        <dbReference type="Proteomes" id="UP000830729"/>
    </source>
</evidence>